<organism evidence="1 2">
    <name type="scientific">Neophaeococcomyces mojaviensis</name>
    <dbReference type="NCBI Taxonomy" id="3383035"/>
    <lineage>
        <taxon>Eukaryota</taxon>
        <taxon>Fungi</taxon>
        <taxon>Dikarya</taxon>
        <taxon>Ascomycota</taxon>
        <taxon>Pezizomycotina</taxon>
        <taxon>Eurotiomycetes</taxon>
        <taxon>Chaetothyriomycetidae</taxon>
        <taxon>Chaetothyriales</taxon>
        <taxon>Chaetothyriales incertae sedis</taxon>
        <taxon>Neophaeococcomyces</taxon>
    </lineage>
</organism>
<reference evidence="1" key="1">
    <citation type="submission" date="2022-10" db="EMBL/GenBank/DDBJ databases">
        <title>Culturing micro-colonial fungi from biological soil crusts in the Mojave desert and describing Neophaeococcomyces mojavensis, and introducing the new genera and species Taxawa tesnikishii.</title>
        <authorList>
            <person name="Kurbessoian T."/>
            <person name="Stajich J.E."/>
        </authorList>
    </citation>
    <scope>NUCLEOTIDE SEQUENCE</scope>
    <source>
        <strain evidence="1">JES_112</strain>
    </source>
</reference>
<accession>A0ACC3AKJ3</accession>
<dbReference type="EMBL" id="JAPDRQ010000002">
    <property type="protein sequence ID" value="KAJ9664514.1"/>
    <property type="molecule type" value="Genomic_DNA"/>
</dbReference>
<evidence type="ECO:0000313" key="1">
    <source>
        <dbReference type="EMBL" id="KAJ9664514.1"/>
    </source>
</evidence>
<proteinExistence type="predicted"/>
<dbReference type="Proteomes" id="UP001172386">
    <property type="component" value="Unassembled WGS sequence"/>
</dbReference>
<comment type="caution">
    <text evidence="1">The sequence shown here is derived from an EMBL/GenBank/DDBJ whole genome shotgun (WGS) entry which is preliminary data.</text>
</comment>
<name>A0ACC3AKJ3_9EURO</name>
<keyword evidence="2" id="KW-1185">Reference proteome</keyword>
<protein>
    <submittedName>
        <fullName evidence="1">Uncharacterized protein</fullName>
    </submittedName>
</protein>
<evidence type="ECO:0000313" key="2">
    <source>
        <dbReference type="Proteomes" id="UP001172386"/>
    </source>
</evidence>
<sequence length="697" mass="78016">MLALSGKSLPWVLVVLSLRPPLTAEGVRYVRKKSRKVTTTAGTRDHPDEHTLAEEQLSPCTSHSDHGLQVTTPSSLAHSLGNLSAEQPVVVNGQSSEIPCQQDGPEMLYARMADQGSPDTHAEQSSRTYYLGDSFSLAYIVKTVCRPSGTGEPDSGMVEDPPSVRDASITPPKEISDELVGIFFDCFHPAFPVFDRGVFAARYERGEMSLLVLQTIYMLAFTVCNEELVIRAGYRDRPTARRTHYLRAKALYDADGLNDRVILTAVLFLLSFWWAGPEDQKDTWHWLGAALSLAQTLGMHRSATRSGMPLRQQSLWKRIWWSIYIRDKHAAASLGRPCRIFDEDCDVDMLTERDLHVDDMYNTTVIRAQEEFHVLYVIEMSSLALILGKILHGEFSPRRSTIIRYDPAALGKELDEWESQVPNRLRRGPIREALDASFWACMLHVHFYNCQILLYRPKSIETQSPAELEGDAIARFAADSTTRIAEDLLASGTLNLGQLHLVPALFAALSIHAIVIRRKDPIRRQLAENRSRQCMLALSELARSWPVGGWIFRLFVSLMTRLTGDGFTSDNPGSASVSRGQSRNTQNYRNHHISFGHQPTNNVERPRSQPNTIVIDTQGRFATPTSLDRVSGSDAQRQQINYIQQTADQLISDALFTDNGLDLDFDLDFQVQHGMDGYIPTAVDSIAIEGQADISGF</sequence>
<gene>
    <name evidence="1" type="ORF">H2198_000165</name>
</gene>